<proteinExistence type="predicted"/>
<reference evidence="3" key="1">
    <citation type="submission" date="2018-06" db="EMBL/GenBank/DDBJ databases">
        <authorList>
            <person name="Zhirakovskaya E."/>
        </authorList>
    </citation>
    <scope>NUCLEOTIDE SEQUENCE</scope>
</reference>
<evidence type="ECO:0000256" key="1">
    <source>
        <dbReference type="SAM" id="Coils"/>
    </source>
</evidence>
<organism evidence="3">
    <name type="scientific">hydrothermal vent metagenome</name>
    <dbReference type="NCBI Taxonomy" id="652676"/>
    <lineage>
        <taxon>unclassified sequences</taxon>
        <taxon>metagenomes</taxon>
        <taxon>ecological metagenomes</taxon>
    </lineage>
</organism>
<keyword evidence="2" id="KW-0812">Transmembrane</keyword>
<dbReference type="EMBL" id="UOFE01000002">
    <property type="protein sequence ID" value="VAW50290.1"/>
    <property type="molecule type" value="Genomic_DNA"/>
</dbReference>
<keyword evidence="2" id="KW-0472">Membrane</keyword>
<accession>A0A3B0WD06</accession>
<evidence type="ECO:0000313" key="3">
    <source>
        <dbReference type="EMBL" id="VAW50290.1"/>
    </source>
</evidence>
<keyword evidence="2" id="KW-1133">Transmembrane helix</keyword>
<feature type="coiled-coil region" evidence="1">
    <location>
        <begin position="40"/>
        <end position="67"/>
    </location>
</feature>
<protein>
    <submittedName>
        <fullName evidence="3">Uncharacterized protein</fullName>
    </submittedName>
</protein>
<feature type="transmembrane region" description="Helical" evidence="2">
    <location>
        <begin position="22"/>
        <end position="43"/>
    </location>
</feature>
<name>A0A3B0WD06_9ZZZZ</name>
<sequence>MTTEKQATNTAPSDNKVIFGPLGKYAVIAIIMVSIIVTTAIMLEKQLNTIDQQVADLEAEIAESNKKKLISSKATASTDISDTAISAEAASQTSAAVETSLAEAPVVTKAKNIASAEETNKNSTLAVETVDDTKNISAEPTLATSTSVEQTAQVTPVATIKQILVDRQVKLTDRLTNRNKAREEVRQARTQAFKLEQKKHMSELFARIKALESRQLDRYKVSQQNQVVSLRKQVTRQQQMIEALALRNKDLYELRSATAQRNQSNREQMLNRI</sequence>
<dbReference type="AlphaFoldDB" id="A0A3B0WD06"/>
<keyword evidence="1" id="KW-0175">Coiled coil</keyword>
<gene>
    <name evidence="3" type="ORF">MNBD_GAMMA05-1331</name>
</gene>
<evidence type="ECO:0000256" key="2">
    <source>
        <dbReference type="SAM" id="Phobius"/>
    </source>
</evidence>